<evidence type="ECO:0000256" key="2">
    <source>
        <dbReference type="ARBA" id="ARBA00008124"/>
    </source>
</evidence>
<keyword evidence="7" id="KW-0333">Golgi apparatus</keyword>
<dbReference type="GeneID" id="118419136"/>
<evidence type="ECO:0000256" key="4">
    <source>
        <dbReference type="ARBA" id="ARBA00022692"/>
    </source>
</evidence>
<comment type="subcellular location">
    <subcellularLocation>
        <location evidence="1">Golgi apparatus membrane</location>
        <topology evidence="1">Single-pass type II membrane protein</topology>
    </subcellularLocation>
</comment>
<keyword evidence="5" id="KW-0735">Signal-anchor</keyword>
<evidence type="ECO:0000313" key="10">
    <source>
        <dbReference type="Proteomes" id="UP000001554"/>
    </source>
</evidence>
<dbReference type="KEGG" id="bfo:118419136"/>
<keyword evidence="10" id="KW-1185">Reference proteome</keyword>
<keyword evidence="3" id="KW-0808">Transferase</keyword>
<keyword evidence="8" id="KW-0472">Membrane</keyword>
<evidence type="ECO:0000256" key="8">
    <source>
        <dbReference type="ARBA" id="ARBA00023136"/>
    </source>
</evidence>
<dbReference type="OMA" id="THNEMSH"/>
<keyword evidence="4" id="KW-0812">Transmembrane</keyword>
<keyword evidence="9" id="KW-0325">Glycoprotein</keyword>
<dbReference type="RefSeq" id="XP_035681341.1">
    <property type="nucleotide sequence ID" value="XM_035825448.1"/>
</dbReference>
<reference evidence="11" key="2">
    <citation type="submission" date="2025-08" db="UniProtKB">
        <authorList>
            <consortium name="RefSeq"/>
        </authorList>
    </citation>
    <scope>IDENTIFICATION</scope>
    <source>
        <strain evidence="11">S238N-H82</strain>
        <tissue evidence="11">Testes</tissue>
    </source>
</reference>
<evidence type="ECO:0000256" key="1">
    <source>
        <dbReference type="ARBA" id="ARBA00004323"/>
    </source>
</evidence>
<evidence type="ECO:0000313" key="11">
    <source>
        <dbReference type="RefSeq" id="XP_035681341.1"/>
    </source>
</evidence>
<dbReference type="InterPro" id="IPR009729">
    <property type="entry name" value="Gal-3-0_sulfotransfrase"/>
</dbReference>
<reference evidence="10" key="1">
    <citation type="journal article" date="2020" name="Nat. Ecol. Evol.">
        <title>Deeply conserved synteny resolves early events in vertebrate evolution.</title>
        <authorList>
            <person name="Simakov O."/>
            <person name="Marletaz F."/>
            <person name="Yue J.X."/>
            <person name="O'Connell B."/>
            <person name="Jenkins J."/>
            <person name="Brandt A."/>
            <person name="Calef R."/>
            <person name="Tung C.H."/>
            <person name="Huang T.K."/>
            <person name="Schmutz J."/>
            <person name="Satoh N."/>
            <person name="Yu J.K."/>
            <person name="Putnam N.H."/>
            <person name="Green R.E."/>
            <person name="Rokhsar D.S."/>
        </authorList>
    </citation>
    <scope>NUCLEOTIDE SEQUENCE [LARGE SCALE GENOMIC DNA]</scope>
    <source>
        <strain evidence="10">S238N-H82</strain>
    </source>
</reference>
<dbReference type="PANTHER" id="PTHR14647">
    <property type="entry name" value="GALACTOSE-3-O-SULFOTRANSFERASE"/>
    <property type="match status" value="1"/>
</dbReference>
<comment type="similarity">
    <text evidence="2">Belongs to the galactose-3-O-sulfotransferase family.</text>
</comment>
<proteinExistence type="inferred from homology"/>
<name>A0A9J7LEF9_BRAFL</name>
<dbReference type="Proteomes" id="UP000001554">
    <property type="component" value="Chromosome 1"/>
</dbReference>
<dbReference type="AlphaFoldDB" id="A0A9J7LEF9"/>
<evidence type="ECO:0000256" key="3">
    <source>
        <dbReference type="ARBA" id="ARBA00022679"/>
    </source>
</evidence>
<dbReference type="GO" id="GO:0001733">
    <property type="term" value="F:galactosylceramide sulfotransferase activity"/>
    <property type="evidence" value="ECO:0007669"/>
    <property type="project" value="InterPro"/>
</dbReference>
<dbReference type="GO" id="GO:0000139">
    <property type="term" value="C:Golgi membrane"/>
    <property type="evidence" value="ECO:0007669"/>
    <property type="project" value="UniProtKB-SubCell"/>
</dbReference>
<dbReference type="GO" id="GO:0008146">
    <property type="term" value="F:sulfotransferase activity"/>
    <property type="evidence" value="ECO:0000318"/>
    <property type="project" value="GO_Central"/>
</dbReference>
<dbReference type="InterPro" id="IPR027417">
    <property type="entry name" value="P-loop_NTPase"/>
</dbReference>
<dbReference type="GO" id="GO:0009247">
    <property type="term" value="P:glycolipid biosynthetic process"/>
    <property type="evidence" value="ECO:0007669"/>
    <property type="project" value="InterPro"/>
</dbReference>
<evidence type="ECO:0000256" key="9">
    <source>
        <dbReference type="ARBA" id="ARBA00023180"/>
    </source>
</evidence>
<dbReference type="Gene3D" id="3.40.50.300">
    <property type="entry name" value="P-loop containing nucleotide triphosphate hydrolases"/>
    <property type="match status" value="1"/>
</dbReference>
<dbReference type="PANTHER" id="PTHR14647:SF87">
    <property type="entry name" value="PUTATIVE-RELATED"/>
    <property type="match status" value="1"/>
</dbReference>
<evidence type="ECO:0000256" key="7">
    <source>
        <dbReference type="ARBA" id="ARBA00023034"/>
    </source>
</evidence>
<keyword evidence="6" id="KW-1133">Transmembrane helix</keyword>
<dbReference type="SUPFAM" id="SSF52540">
    <property type="entry name" value="P-loop containing nucleoside triphosphate hydrolases"/>
    <property type="match status" value="1"/>
</dbReference>
<sequence>MQIFQRFGYLRNLSFLLPSGKSIGQLYPYGIRDRKYLPPIEAGRPFDILAHHTVYDRAGITQLLSANVTFVTIVREPMERLKSAFNFYKLAKRYKIPGPDPLLRFLENPGKFEHPITRYRDRQTRNNIALELGFPLKNLSSVKEKDIQEFVEKTSREFDLVMVLEYFDESLVLLRRLLCWDMRDILNFKYNSFQYGKLGNTSFSEKLIQNYRQHSAIDYTLYEHFNNTLWRKINMAGSDFRKELLAS</sequence>
<dbReference type="OrthoDB" id="514299at2759"/>
<protein>
    <submittedName>
        <fullName evidence="11">Galactosylceramide sulfotransferase-like</fullName>
    </submittedName>
</protein>
<dbReference type="Pfam" id="PF06990">
    <property type="entry name" value="Gal-3-0_sulfotr"/>
    <property type="match status" value="1"/>
</dbReference>
<gene>
    <name evidence="11" type="primary">LOC118419136</name>
</gene>
<accession>A0A9J7LEF9</accession>
<organism evidence="10 11">
    <name type="scientific">Branchiostoma floridae</name>
    <name type="common">Florida lancelet</name>
    <name type="synonym">Amphioxus</name>
    <dbReference type="NCBI Taxonomy" id="7739"/>
    <lineage>
        <taxon>Eukaryota</taxon>
        <taxon>Metazoa</taxon>
        <taxon>Chordata</taxon>
        <taxon>Cephalochordata</taxon>
        <taxon>Leptocardii</taxon>
        <taxon>Amphioxiformes</taxon>
        <taxon>Branchiostomatidae</taxon>
        <taxon>Branchiostoma</taxon>
    </lineage>
</organism>
<evidence type="ECO:0000256" key="5">
    <source>
        <dbReference type="ARBA" id="ARBA00022968"/>
    </source>
</evidence>
<evidence type="ECO:0000256" key="6">
    <source>
        <dbReference type="ARBA" id="ARBA00022989"/>
    </source>
</evidence>